<dbReference type="KEGG" id="pace:A6070_13525"/>
<evidence type="ECO:0000313" key="2">
    <source>
        <dbReference type="Proteomes" id="UP000182264"/>
    </source>
</evidence>
<protein>
    <submittedName>
        <fullName evidence="1">Uncharacterized protein</fullName>
    </submittedName>
</protein>
<dbReference type="Proteomes" id="UP000182264">
    <property type="component" value="Chromosome"/>
</dbReference>
<evidence type="ECO:0000313" key="1">
    <source>
        <dbReference type="EMBL" id="APG24441.1"/>
    </source>
</evidence>
<name>A0A1L3GER4_SYNAC</name>
<dbReference type="STRING" id="29542.A6070_13525"/>
<keyword evidence="2" id="KW-1185">Reference proteome</keyword>
<sequence length="70" mass="7833">MGKELFPGETQLKSVDPDPGNIACCVPLRPDMALACFFSRGVGWCGCTGVMDKKKRVVLEVEATRKRWRF</sequence>
<organism evidence="1 2">
    <name type="scientific">Syntrophotalea acetylenica</name>
    <name type="common">Pelobacter acetylenicus</name>
    <dbReference type="NCBI Taxonomy" id="29542"/>
    <lineage>
        <taxon>Bacteria</taxon>
        <taxon>Pseudomonadati</taxon>
        <taxon>Thermodesulfobacteriota</taxon>
        <taxon>Desulfuromonadia</taxon>
        <taxon>Desulfuromonadales</taxon>
        <taxon>Syntrophotaleaceae</taxon>
        <taxon>Syntrophotalea</taxon>
    </lineage>
</organism>
<proteinExistence type="predicted"/>
<dbReference type="AlphaFoldDB" id="A0A1L3GER4"/>
<accession>A0A1L3GER4</accession>
<dbReference type="EMBL" id="CP015518">
    <property type="protein sequence ID" value="APG24441.1"/>
    <property type="molecule type" value="Genomic_DNA"/>
</dbReference>
<reference evidence="1 2" key="1">
    <citation type="journal article" date="2017" name="Genome Announc.">
        <title>Complete Genome Sequences of Two Acetylene-Fermenting Pelobacter acetylenicus Strains.</title>
        <authorList>
            <person name="Sutton J.M."/>
            <person name="Baesman S.M."/>
            <person name="Fierst J.L."/>
            <person name="Poret-Peterson A.T."/>
            <person name="Oremland R.S."/>
            <person name="Dunlap D.S."/>
            <person name="Akob D.M."/>
        </authorList>
    </citation>
    <scope>NUCLEOTIDE SEQUENCE [LARGE SCALE GENOMIC DNA]</scope>
    <source>
        <strain evidence="1 2">DSM 3247</strain>
    </source>
</reference>
<gene>
    <name evidence="1" type="ORF">A7E75_04880</name>
</gene>